<accession>A0ABV9LI06</accession>
<evidence type="ECO:0000313" key="1">
    <source>
        <dbReference type="EMBL" id="MFC4693788.1"/>
    </source>
</evidence>
<comment type="caution">
    <text evidence="1">The sequence shown here is derived from an EMBL/GenBank/DDBJ whole genome shotgun (WGS) entry which is preliminary data.</text>
</comment>
<reference evidence="2" key="1">
    <citation type="journal article" date="2019" name="Int. J. Syst. Evol. Microbiol.">
        <title>The Global Catalogue of Microorganisms (GCM) 10K type strain sequencing project: providing services to taxonomists for standard genome sequencing and annotation.</title>
        <authorList>
            <consortium name="The Broad Institute Genomics Platform"/>
            <consortium name="The Broad Institute Genome Sequencing Center for Infectious Disease"/>
            <person name="Wu L."/>
            <person name="Ma J."/>
        </authorList>
    </citation>
    <scope>NUCLEOTIDE SEQUENCE [LARGE SCALE GENOMIC DNA]</scope>
    <source>
        <strain evidence="2">CCUG 62763</strain>
    </source>
</reference>
<dbReference type="Proteomes" id="UP001596025">
    <property type="component" value="Unassembled WGS sequence"/>
</dbReference>
<dbReference type="RefSeq" id="WP_387988507.1">
    <property type="nucleotide sequence ID" value="NZ_JBHSGR010000009.1"/>
</dbReference>
<proteinExistence type="predicted"/>
<gene>
    <name evidence="1" type="ORF">ACFO3M_10370</name>
</gene>
<evidence type="ECO:0000313" key="2">
    <source>
        <dbReference type="Proteomes" id="UP001596025"/>
    </source>
</evidence>
<organism evidence="1 2">
    <name type="scientific">Geodermatophilus arenarius</name>
    <dbReference type="NCBI Taxonomy" id="1137990"/>
    <lineage>
        <taxon>Bacteria</taxon>
        <taxon>Bacillati</taxon>
        <taxon>Actinomycetota</taxon>
        <taxon>Actinomycetes</taxon>
        <taxon>Geodermatophilales</taxon>
        <taxon>Geodermatophilaceae</taxon>
        <taxon>Geodermatophilus</taxon>
    </lineage>
</organism>
<protein>
    <submittedName>
        <fullName evidence="1">Uncharacterized protein</fullName>
    </submittedName>
</protein>
<name>A0ABV9LI06_9ACTN</name>
<keyword evidence="2" id="KW-1185">Reference proteome</keyword>
<dbReference type="EMBL" id="JBHSGR010000009">
    <property type="protein sequence ID" value="MFC4693788.1"/>
    <property type="molecule type" value="Genomic_DNA"/>
</dbReference>
<sequence length="333" mass="37528">MRAAIRPRSRVLRPGDVVEVRSADEILATLGPDASVDGLPFQPEMLAHCGSRFVVDSRTDTTCFLGILRHLPASVHLTGLRCDGSAHGGCQAGCLLYWKEEWLRVVDDPPPSAPAIQMAAPVRREGCTEEDLAKAVHPPESDPGGEELWSCQATRILQATTRLAPWDLRHYLTDLRNRNVRLRTVLRFLLPDLINAFQGVSRRHLPRWLCFRGGKPFPFVHGRLTRTPAVRLDLQPGETVRILSRREIRKTVDRNGKNRGLSFDGEMAPYCGQVRRVDRVISRIIDEYTGRMLTLPGRSLVLEGVVCQGRYHGLCQRKTQPFWREAWLTPHAG</sequence>